<organism evidence="1 2">
    <name type="scientific">Globodera pallida</name>
    <name type="common">Potato cyst nematode worm</name>
    <name type="synonym">Heterodera pallida</name>
    <dbReference type="NCBI Taxonomy" id="36090"/>
    <lineage>
        <taxon>Eukaryota</taxon>
        <taxon>Metazoa</taxon>
        <taxon>Ecdysozoa</taxon>
        <taxon>Nematoda</taxon>
        <taxon>Chromadorea</taxon>
        <taxon>Rhabditida</taxon>
        <taxon>Tylenchina</taxon>
        <taxon>Tylenchomorpha</taxon>
        <taxon>Tylenchoidea</taxon>
        <taxon>Heteroderidae</taxon>
        <taxon>Heteroderinae</taxon>
        <taxon>Globodera</taxon>
    </lineage>
</organism>
<keyword evidence="1" id="KW-1185">Reference proteome</keyword>
<dbReference type="Proteomes" id="UP000050741">
    <property type="component" value="Unassembled WGS sequence"/>
</dbReference>
<sequence>MKKKLGEENLLQRYNADPNFADTVRMVTSIAFVPVCDLTAAVNALDVEFQNTPEMGPILDWLIEQLYRTSPCGWISNSTQICPEMWSVYERTLNNDDRTNNYAEAAHRKLQTHFNCRHPSLWHFIDVLRRVQKDTDIDFSRFIAGHEPPPKRKKYRDIDARILAKVQGYVLINRSINNDHIYNQNPRHIVEYLKGISRNYRMNP</sequence>
<protein>
    <submittedName>
        <fullName evidence="2">Uncharacterized protein</fullName>
    </submittedName>
</protein>
<name>A0A183BR70_GLOPA</name>
<proteinExistence type="predicted"/>
<reference evidence="1" key="1">
    <citation type="submission" date="2013-12" db="EMBL/GenBank/DDBJ databases">
        <authorList>
            <person name="Aslett M."/>
        </authorList>
    </citation>
    <scope>NUCLEOTIDE SEQUENCE [LARGE SCALE GENOMIC DNA]</scope>
    <source>
        <strain evidence="1">Lindley</strain>
    </source>
</reference>
<evidence type="ECO:0000313" key="2">
    <source>
        <dbReference type="WBParaSite" id="GPLIN_000310600"/>
    </source>
</evidence>
<evidence type="ECO:0000313" key="1">
    <source>
        <dbReference type="Proteomes" id="UP000050741"/>
    </source>
</evidence>
<dbReference type="AlphaFoldDB" id="A0A183BR70"/>
<dbReference type="WBParaSite" id="GPLIN_000310600">
    <property type="protein sequence ID" value="GPLIN_000310600"/>
    <property type="gene ID" value="GPLIN_000310600"/>
</dbReference>
<reference evidence="2" key="3">
    <citation type="submission" date="2016-06" db="UniProtKB">
        <authorList>
            <consortium name="WormBaseParasite"/>
        </authorList>
    </citation>
    <scope>IDENTIFICATION</scope>
</reference>
<accession>A0A183BR70</accession>
<reference evidence="1" key="2">
    <citation type="submission" date="2014-05" db="EMBL/GenBank/DDBJ databases">
        <title>The genome and life-stage specific transcriptomes of Globodera pallida elucidate key aspects of plant parasitism by a cyst nematode.</title>
        <authorList>
            <person name="Cotton J.A."/>
            <person name="Lilley C.J."/>
            <person name="Jones L.M."/>
            <person name="Kikuchi T."/>
            <person name="Reid A.J."/>
            <person name="Thorpe P."/>
            <person name="Tsai I.J."/>
            <person name="Beasley H."/>
            <person name="Blok V."/>
            <person name="Cock P.J.A."/>
            <person name="Van den Akker S.E."/>
            <person name="Holroyd N."/>
            <person name="Hunt M."/>
            <person name="Mantelin S."/>
            <person name="Naghra H."/>
            <person name="Pain A."/>
            <person name="Palomares-Rius J.E."/>
            <person name="Zarowiecki M."/>
            <person name="Berriman M."/>
            <person name="Jones J.T."/>
            <person name="Urwin P.E."/>
        </authorList>
    </citation>
    <scope>NUCLEOTIDE SEQUENCE [LARGE SCALE GENOMIC DNA]</scope>
    <source>
        <strain evidence="1">Lindley</strain>
    </source>
</reference>